<protein>
    <submittedName>
        <fullName evidence="1">Uncharacterized protein</fullName>
    </submittedName>
</protein>
<organism evidence="1">
    <name type="scientific">marine sediment metagenome</name>
    <dbReference type="NCBI Taxonomy" id="412755"/>
    <lineage>
        <taxon>unclassified sequences</taxon>
        <taxon>metagenomes</taxon>
        <taxon>ecological metagenomes</taxon>
    </lineage>
</organism>
<name>X0WPE2_9ZZZZ</name>
<dbReference type="EMBL" id="BARS01034822">
    <property type="protein sequence ID" value="GAG26388.1"/>
    <property type="molecule type" value="Genomic_DNA"/>
</dbReference>
<feature type="non-terminal residue" evidence="1">
    <location>
        <position position="111"/>
    </location>
</feature>
<proteinExistence type="predicted"/>
<comment type="caution">
    <text evidence="1">The sequence shown here is derived from an EMBL/GenBank/DDBJ whole genome shotgun (WGS) entry which is preliminary data.</text>
</comment>
<evidence type="ECO:0000313" key="1">
    <source>
        <dbReference type="EMBL" id="GAG26388.1"/>
    </source>
</evidence>
<sequence>MSRDDEHSGLLFVAGETAKPALVIPTAKPIPECCYILPMFGNSDWEDPELSDPFKQDETGYFGYYDPNAIDTVVLAIQKCNSGEFEDVEVITNSDYGTYKALGVEVINGLN</sequence>
<reference evidence="1" key="1">
    <citation type="journal article" date="2014" name="Front. Microbiol.">
        <title>High frequency of phylogenetically diverse reductive dehalogenase-homologous genes in deep subseafloor sedimentary metagenomes.</title>
        <authorList>
            <person name="Kawai M."/>
            <person name="Futagami T."/>
            <person name="Toyoda A."/>
            <person name="Takaki Y."/>
            <person name="Nishi S."/>
            <person name="Hori S."/>
            <person name="Arai W."/>
            <person name="Tsubouchi T."/>
            <person name="Morono Y."/>
            <person name="Uchiyama I."/>
            <person name="Ito T."/>
            <person name="Fujiyama A."/>
            <person name="Inagaki F."/>
            <person name="Takami H."/>
        </authorList>
    </citation>
    <scope>NUCLEOTIDE SEQUENCE</scope>
    <source>
        <strain evidence="1">Expedition CK06-06</strain>
    </source>
</reference>
<dbReference type="AlphaFoldDB" id="X0WPE2"/>
<gene>
    <name evidence="1" type="ORF">S01H1_53753</name>
</gene>
<accession>X0WPE2</accession>